<evidence type="ECO:0000256" key="1">
    <source>
        <dbReference type="SAM" id="MobiDB-lite"/>
    </source>
</evidence>
<accession>A0AB37ZXE5</accession>
<gene>
    <name evidence="2" type="ORF">SAMN04488525_101725</name>
</gene>
<comment type="caution">
    <text evidence="2">The sequence shown here is derived from an EMBL/GenBank/DDBJ whole genome shotgun (WGS) entry which is preliminary data.</text>
</comment>
<reference evidence="2 3" key="1">
    <citation type="submission" date="2016-10" db="EMBL/GenBank/DDBJ databases">
        <authorList>
            <person name="Varghese N."/>
            <person name="Submissions S."/>
        </authorList>
    </citation>
    <scope>NUCLEOTIDE SEQUENCE [LARGE SCALE GENOMIC DNA]</scope>
    <source>
        <strain evidence="2 3">DSM 14526</strain>
    </source>
</reference>
<feature type="region of interest" description="Disordered" evidence="1">
    <location>
        <begin position="1"/>
        <end position="44"/>
    </location>
</feature>
<keyword evidence="3" id="KW-1185">Reference proteome</keyword>
<dbReference type="EMBL" id="FNQH01000001">
    <property type="protein sequence ID" value="SDZ95923.1"/>
    <property type="molecule type" value="Genomic_DNA"/>
</dbReference>
<proteinExistence type="predicted"/>
<protein>
    <submittedName>
        <fullName evidence="2">Uncharacterized protein</fullName>
    </submittedName>
</protein>
<feature type="compositionally biased region" description="Basic and acidic residues" evidence="1">
    <location>
        <begin position="1"/>
        <end position="32"/>
    </location>
</feature>
<dbReference type="AlphaFoldDB" id="A0AB37ZXE5"/>
<name>A0AB37ZXE5_9LACT</name>
<evidence type="ECO:0000313" key="2">
    <source>
        <dbReference type="EMBL" id="SDZ95923.1"/>
    </source>
</evidence>
<dbReference type="RefSeq" id="WP_256327590.1">
    <property type="nucleotide sequence ID" value="NZ_FJNA01000002.1"/>
</dbReference>
<organism evidence="2 3">
    <name type="scientific">Trichococcus collinsii</name>
    <dbReference type="NCBI Taxonomy" id="157076"/>
    <lineage>
        <taxon>Bacteria</taxon>
        <taxon>Bacillati</taxon>
        <taxon>Bacillota</taxon>
        <taxon>Bacilli</taxon>
        <taxon>Lactobacillales</taxon>
        <taxon>Carnobacteriaceae</taxon>
        <taxon>Trichococcus</taxon>
    </lineage>
</organism>
<evidence type="ECO:0000313" key="3">
    <source>
        <dbReference type="Proteomes" id="UP000199042"/>
    </source>
</evidence>
<feature type="compositionally biased region" description="Polar residues" evidence="1">
    <location>
        <begin position="33"/>
        <end position="44"/>
    </location>
</feature>
<sequence length="44" mass="5304">MRSYTDKVVKRHLPRTELSREERRRLERDSKKSQAVYTLTAAQI</sequence>
<dbReference type="Proteomes" id="UP000199042">
    <property type="component" value="Unassembled WGS sequence"/>
</dbReference>